<sequence length="117" mass="13188">MTRGDVSHVKVHYKGKDDDFIVFLDSVDDYQKWRTDKTVPLAQVVSSFKVFTTHKQGAQGLLEGASKAMLENEFGTAKDDEVVRQILEKGSLQEFEMAERQGRKNDSNGEFVSMGAR</sequence>
<gene>
    <name evidence="3" type="ORF">C7999DRAFT_27598</name>
</gene>
<evidence type="ECO:0000259" key="2">
    <source>
        <dbReference type="Pfam" id="PF01172"/>
    </source>
</evidence>
<dbReference type="InterPro" id="IPR039100">
    <property type="entry name" value="Sdo1/SBDS-like"/>
</dbReference>
<evidence type="ECO:0000256" key="1">
    <source>
        <dbReference type="SAM" id="MobiDB-lite"/>
    </source>
</evidence>
<protein>
    <submittedName>
        <fullName evidence="3">Ribosome maturation protein</fullName>
    </submittedName>
</protein>
<proteinExistence type="predicted"/>
<dbReference type="PANTHER" id="PTHR10927">
    <property type="entry name" value="RIBOSOME MATURATION PROTEIN SBDS"/>
    <property type="match status" value="1"/>
</dbReference>
<dbReference type="Pfam" id="PF01172">
    <property type="entry name" value="SBDS_N"/>
    <property type="match status" value="1"/>
</dbReference>
<evidence type="ECO:0000313" key="4">
    <source>
        <dbReference type="Proteomes" id="UP001303647"/>
    </source>
</evidence>
<feature type="domain" description="Ribosome maturation protein SDO1/SBDS N-terminal" evidence="2">
    <location>
        <begin position="8"/>
        <end position="99"/>
    </location>
</feature>
<dbReference type="PANTHER" id="PTHR10927:SF2">
    <property type="entry name" value="RESTRICTION OF TELOMERE CAPPING PROTEIN 3"/>
    <property type="match status" value="1"/>
</dbReference>
<keyword evidence="4" id="KW-1185">Reference proteome</keyword>
<accession>A0AAN7HIZ0</accession>
<dbReference type="SUPFAM" id="SSF89895">
    <property type="entry name" value="FYSH domain"/>
    <property type="match status" value="1"/>
</dbReference>
<name>A0AAN7HIZ0_9PEZI</name>
<dbReference type="InterPro" id="IPR019783">
    <property type="entry name" value="SDO1/SBDS_N"/>
</dbReference>
<comment type="caution">
    <text evidence="3">The sequence shown here is derived from an EMBL/GenBank/DDBJ whole genome shotgun (WGS) entry which is preliminary data.</text>
</comment>
<dbReference type="Proteomes" id="UP001303647">
    <property type="component" value="Unassembled WGS sequence"/>
</dbReference>
<feature type="compositionally biased region" description="Basic and acidic residues" evidence="1">
    <location>
        <begin position="98"/>
        <end position="107"/>
    </location>
</feature>
<dbReference type="AlphaFoldDB" id="A0AAN7HIZ0"/>
<evidence type="ECO:0000313" key="3">
    <source>
        <dbReference type="EMBL" id="KAK4251911.1"/>
    </source>
</evidence>
<dbReference type="InterPro" id="IPR036786">
    <property type="entry name" value="Ribosome_mat_SBDS_N_sf"/>
</dbReference>
<dbReference type="EMBL" id="MU857603">
    <property type="protein sequence ID" value="KAK4251911.1"/>
    <property type="molecule type" value="Genomic_DNA"/>
</dbReference>
<reference evidence="3" key="2">
    <citation type="submission" date="2023-05" db="EMBL/GenBank/DDBJ databases">
        <authorList>
            <consortium name="Lawrence Berkeley National Laboratory"/>
            <person name="Steindorff A."/>
            <person name="Hensen N."/>
            <person name="Bonometti L."/>
            <person name="Westerberg I."/>
            <person name="Brannstrom I.O."/>
            <person name="Guillou S."/>
            <person name="Cros-Aarteil S."/>
            <person name="Calhoun S."/>
            <person name="Haridas S."/>
            <person name="Kuo A."/>
            <person name="Mondo S."/>
            <person name="Pangilinan J."/>
            <person name="Riley R."/>
            <person name="Labutti K."/>
            <person name="Andreopoulos B."/>
            <person name="Lipzen A."/>
            <person name="Chen C."/>
            <person name="Yanf M."/>
            <person name="Daum C."/>
            <person name="Ng V."/>
            <person name="Clum A."/>
            <person name="Ohm R."/>
            <person name="Martin F."/>
            <person name="Silar P."/>
            <person name="Natvig D."/>
            <person name="Lalanne C."/>
            <person name="Gautier V."/>
            <person name="Ament-Velasquez S.L."/>
            <person name="Kruys A."/>
            <person name="Hutchinson M.I."/>
            <person name="Powell A.J."/>
            <person name="Barry K."/>
            <person name="Miller A.N."/>
            <person name="Grigoriev I.V."/>
            <person name="Debuchy R."/>
            <person name="Gladieux P."/>
            <person name="Thoren M.H."/>
            <person name="Johannesson H."/>
        </authorList>
    </citation>
    <scope>NUCLEOTIDE SEQUENCE</scope>
    <source>
        <strain evidence="3">CBS 359.72</strain>
    </source>
</reference>
<reference evidence="3" key="1">
    <citation type="journal article" date="2023" name="Mol. Phylogenet. Evol.">
        <title>Genome-scale phylogeny and comparative genomics of the fungal order Sordariales.</title>
        <authorList>
            <person name="Hensen N."/>
            <person name="Bonometti L."/>
            <person name="Westerberg I."/>
            <person name="Brannstrom I.O."/>
            <person name="Guillou S."/>
            <person name="Cros-Aarteil S."/>
            <person name="Calhoun S."/>
            <person name="Haridas S."/>
            <person name="Kuo A."/>
            <person name="Mondo S."/>
            <person name="Pangilinan J."/>
            <person name="Riley R."/>
            <person name="LaButti K."/>
            <person name="Andreopoulos B."/>
            <person name="Lipzen A."/>
            <person name="Chen C."/>
            <person name="Yan M."/>
            <person name="Daum C."/>
            <person name="Ng V."/>
            <person name="Clum A."/>
            <person name="Steindorff A."/>
            <person name="Ohm R.A."/>
            <person name="Martin F."/>
            <person name="Silar P."/>
            <person name="Natvig D.O."/>
            <person name="Lalanne C."/>
            <person name="Gautier V."/>
            <person name="Ament-Velasquez S.L."/>
            <person name="Kruys A."/>
            <person name="Hutchinson M.I."/>
            <person name="Powell A.J."/>
            <person name="Barry K."/>
            <person name="Miller A.N."/>
            <person name="Grigoriev I.V."/>
            <person name="Debuchy R."/>
            <person name="Gladieux P."/>
            <person name="Hiltunen Thoren M."/>
            <person name="Johannesson H."/>
        </authorList>
    </citation>
    <scope>NUCLEOTIDE SEQUENCE</scope>
    <source>
        <strain evidence="3">CBS 359.72</strain>
    </source>
</reference>
<dbReference type="Gene3D" id="3.30.1250.10">
    <property type="entry name" value="Ribosome maturation protein SBDS, N-terminal domain"/>
    <property type="match status" value="1"/>
</dbReference>
<feature type="region of interest" description="Disordered" evidence="1">
    <location>
        <begin position="98"/>
        <end position="117"/>
    </location>
</feature>
<organism evidence="3 4">
    <name type="scientific">Corynascus novoguineensis</name>
    <dbReference type="NCBI Taxonomy" id="1126955"/>
    <lineage>
        <taxon>Eukaryota</taxon>
        <taxon>Fungi</taxon>
        <taxon>Dikarya</taxon>
        <taxon>Ascomycota</taxon>
        <taxon>Pezizomycotina</taxon>
        <taxon>Sordariomycetes</taxon>
        <taxon>Sordariomycetidae</taxon>
        <taxon>Sordariales</taxon>
        <taxon>Chaetomiaceae</taxon>
        <taxon>Corynascus</taxon>
    </lineage>
</organism>